<evidence type="ECO:0000313" key="3">
    <source>
        <dbReference type="Proteomes" id="UP000034350"/>
    </source>
</evidence>
<dbReference type="AlphaFoldDB" id="A0A0F9WPA1"/>
<gene>
    <name evidence="2" type="ORF">AAJ76_4400028500</name>
</gene>
<dbReference type="Proteomes" id="UP000034350">
    <property type="component" value="Unassembled WGS sequence"/>
</dbReference>
<reference evidence="2 3" key="1">
    <citation type="journal article" date="2015" name="Environ. Microbiol.">
        <title>Genome analyses suggest the presence of polyploidy and recent human-driven expansions in eight global populations of the honeybee pathogen Nosema ceranae.</title>
        <authorList>
            <person name="Pelin A."/>
            <person name="Selman M."/>
            <person name="Aris-Brosou S."/>
            <person name="Farinelli L."/>
            <person name="Corradi N."/>
        </authorList>
    </citation>
    <scope>NUCLEOTIDE SEQUENCE [LARGE SCALE GENOMIC DNA]</scope>
    <source>
        <strain evidence="2 3">PA08 1199</strain>
    </source>
</reference>
<feature type="coiled-coil region" evidence="1">
    <location>
        <begin position="2"/>
        <end position="58"/>
    </location>
</feature>
<evidence type="ECO:0000313" key="2">
    <source>
        <dbReference type="EMBL" id="KKO74813.1"/>
    </source>
</evidence>
<keyword evidence="3" id="KW-1185">Reference proteome</keyword>
<keyword evidence="1" id="KW-0175">Coiled coil</keyword>
<comment type="caution">
    <text evidence="2">The sequence shown here is derived from an EMBL/GenBank/DDBJ whole genome shotgun (WGS) entry which is preliminary data.</text>
</comment>
<dbReference type="EMBL" id="JPQZ01000044">
    <property type="protein sequence ID" value="KKO74813.1"/>
    <property type="molecule type" value="Genomic_DNA"/>
</dbReference>
<organism evidence="2 3">
    <name type="scientific">Vairimorpha ceranae</name>
    <dbReference type="NCBI Taxonomy" id="40302"/>
    <lineage>
        <taxon>Eukaryota</taxon>
        <taxon>Fungi</taxon>
        <taxon>Fungi incertae sedis</taxon>
        <taxon>Microsporidia</taxon>
        <taxon>Nosematidae</taxon>
        <taxon>Vairimorpha</taxon>
    </lineage>
</organism>
<dbReference type="VEuPathDB" id="MicrosporidiaDB:G9O61_00g020770"/>
<dbReference type="RefSeq" id="XP_024330555.1">
    <property type="nucleotide sequence ID" value="XM_024475657.1"/>
</dbReference>
<proteinExistence type="predicted"/>
<dbReference type="GeneID" id="36320604"/>
<name>A0A0F9WPA1_9MICR</name>
<sequence>MKNKYKAVIQSLLEERDKLNLKIKEMEIYYLSKIKCYNELMNAKISDLKNDNEEINLKYLSVLKDMYYK</sequence>
<dbReference type="VEuPathDB" id="MicrosporidiaDB:AAJ76_4400028500"/>
<accession>A0A0F9WPA1</accession>
<protein>
    <submittedName>
        <fullName evidence="2">Uncharacterized protein</fullName>
    </submittedName>
</protein>
<evidence type="ECO:0000256" key="1">
    <source>
        <dbReference type="SAM" id="Coils"/>
    </source>
</evidence>